<dbReference type="EMBL" id="CP071709">
    <property type="protein sequence ID" value="QVY59655.1"/>
    <property type="molecule type" value="Genomic_DNA"/>
</dbReference>
<dbReference type="RefSeq" id="WP_214473724.1">
    <property type="nucleotide sequence ID" value="NZ_CP071709.1"/>
</dbReference>
<name>A0ABX8F6B0_9BACI</name>
<evidence type="ECO:0000313" key="3">
    <source>
        <dbReference type="Proteomes" id="UP000679247"/>
    </source>
</evidence>
<gene>
    <name evidence="2" type="ORF">J1899_11280</name>
</gene>
<feature type="compositionally biased region" description="Basic and acidic residues" evidence="1">
    <location>
        <begin position="1"/>
        <end position="15"/>
    </location>
</feature>
<organism evidence="2 3">
    <name type="scientific">Cytobacillus gottheilii</name>
    <dbReference type="NCBI Taxonomy" id="859144"/>
    <lineage>
        <taxon>Bacteria</taxon>
        <taxon>Bacillati</taxon>
        <taxon>Bacillota</taxon>
        <taxon>Bacilli</taxon>
        <taxon>Bacillales</taxon>
        <taxon>Bacillaceae</taxon>
        <taxon>Cytobacillus</taxon>
    </lineage>
</organism>
<reference evidence="2 3" key="1">
    <citation type="submission" date="2021-03" db="EMBL/GenBank/DDBJ databases">
        <title>The first data on the complete genome of the tetrodotoxin-producing bacterium.</title>
        <authorList>
            <person name="Melnikova D.I."/>
            <person name="Nijland R."/>
            <person name="Magarlamov T.Y."/>
        </authorList>
    </citation>
    <scope>NUCLEOTIDE SEQUENCE [LARGE SCALE GENOMIC DNA]</scope>
    <source>
        <strain evidence="2 3">1839</strain>
    </source>
</reference>
<sequence>MSECNVDHSVEDVKGKLHQQKQHLPEGMTERLLQFMEQDHTQEILNEIFHLLKKYDLADEQEKTARNKRFQILLANL</sequence>
<dbReference type="Proteomes" id="UP000679247">
    <property type="component" value="Chromosome"/>
</dbReference>
<accession>A0ABX8F6B0</accession>
<proteinExistence type="predicted"/>
<evidence type="ECO:0000256" key="1">
    <source>
        <dbReference type="SAM" id="MobiDB-lite"/>
    </source>
</evidence>
<feature type="region of interest" description="Disordered" evidence="1">
    <location>
        <begin position="1"/>
        <end position="23"/>
    </location>
</feature>
<keyword evidence="3" id="KW-1185">Reference proteome</keyword>
<protein>
    <submittedName>
        <fullName evidence="2">Group-specific protein</fullName>
    </submittedName>
</protein>
<evidence type="ECO:0000313" key="2">
    <source>
        <dbReference type="EMBL" id="QVY59655.1"/>
    </source>
</evidence>